<dbReference type="GO" id="GO:0016887">
    <property type="term" value="F:ATP hydrolysis activity"/>
    <property type="evidence" value="ECO:0007669"/>
    <property type="project" value="TreeGrafter"/>
</dbReference>
<dbReference type="STRING" id="445709.ABW99_03665"/>
<evidence type="ECO:0000256" key="1">
    <source>
        <dbReference type="PROSITE-ProRule" id="PRU00169"/>
    </source>
</evidence>
<dbReference type="GO" id="GO:0005829">
    <property type="term" value="C:cytosol"/>
    <property type="evidence" value="ECO:0007669"/>
    <property type="project" value="TreeGrafter"/>
</dbReference>
<dbReference type="Proteomes" id="UP000036700">
    <property type="component" value="Chromosome"/>
</dbReference>
<dbReference type="RefSeq" id="WP_047213050.1">
    <property type="nucleotide sequence ID" value="NZ_CP011568.3"/>
</dbReference>
<dbReference type="PANTHER" id="PTHR43384">
    <property type="entry name" value="SEPTUM SITE-DETERMINING PROTEIN MIND HOMOLOG, CHLOROPLASTIC-RELATED"/>
    <property type="match status" value="1"/>
</dbReference>
<keyword evidence="1" id="KW-0597">Phosphoprotein</keyword>
<dbReference type="PANTHER" id="PTHR43384:SF13">
    <property type="entry name" value="SLR0110 PROTEIN"/>
    <property type="match status" value="1"/>
</dbReference>
<dbReference type="GO" id="GO:0009898">
    <property type="term" value="C:cytoplasmic side of plasma membrane"/>
    <property type="evidence" value="ECO:0007669"/>
    <property type="project" value="TreeGrafter"/>
</dbReference>
<feature type="region of interest" description="Disordered" evidence="2">
    <location>
        <begin position="419"/>
        <end position="439"/>
    </location>
</feature>
<dbReference type="GO" id="GO:0005524">
    <property type="term" value="F:ATP binding"/>
    <property type="evidence" value="ECO:0007669"/>
    <property type="project" value="TreeGrafter"/>
</dbReference>
<sequence length="439" mass="46546">MNAPSKILNSMTELHRFLFCSSHGAHGQWLSSALRGAGIVLQESDRPALLQQRVMDLDAQVVLLDFSGDADPATSQEGGGGGITYATELARVLTRCMPAVPLVAVGSTTCPEGAVAALRAGVHEFIDMSRGADEALEVVRRVLEGVHTAPAAAPLRHGRFVVLLGVRPGVGCSTLSAHLTHMLQAHGIRSHGEAVAASAGASNAPDAPLASHAALLDLGLPAGDCSLYLNTQSDFNFAQAVLNLRRLDETLVHTAMGHHASGFVVLPLPRDLTEMRSVAHADALALTDRLRGFFDVTVADLGGFSNMAFLANLARAADEVWLVTDQSVGAIVSLASLLRELEDSEVPRGVMQLVVNRYDPRYGMAADQIARRFELPLCGVLPDRPVTLLAAANQGKLACETAPQDAYVRALKPLAERLSGPGSALPPQGRRWLGKLMRK</sequence>
<dbReference type="GO" id="GO:0051782">
    <property type="term" value="P:negative regulation of cell division"/>
    <property type="evidence" value="ECO:0007669"/>
    <property type="project" value="TreeGrafter"/>
</dbReference>
<evidence type="ECO:0000259" key="3">
    <source>
        <dbReference type="PROSITE" id="PS50110"/>
    </source>
</evidence>
<dbReference type="InterPro" id="IPR001789">
    <property type="entry name" value="Sig_transdc_resp-reg_receiver"/>
</dbReference>
<proteinExistence type="predicted"/>
<dbReference type="InterPro" id="IPR050625">
    <property type="entry name" value="ParA/MinD_ATPase"/>
</dbReference>
<evidence type="ECO:0000313" key="4">
    <source>
        <dbReference type="EMBL" id="AKJ67463.1"/>
    </source>
</evidence>
<name>A0A0G3EKB9_9BURK</name>
<keyword evidence="5" id="KW-1185">Reference proteome</keyword>
<accession>A0A0G3EKB9</accession>
<dbReference type="Gene3D" id="3.40.50.2300">
    <property type="match status" value="1"/>
</dbReference>
<dbReference type="SUPFAM" id="SSF52540">
    <property type="entry name" value="P-loop containing nucleoside triphosphate hydrolases"/>
    <property type="match status" value="1"/>
</dbReference>
<dbReference type="AlphaFoldDB" id="A0A0G3EKB9"/>
<gene>
    <name evidence="4" type="ORF">ABW99_03665</name>
</gene>
<dbReference type="PATRIC" id="fig|445709.3.peg.783"/>
<evidence type="ECO:0000313" key="5">
    <source>
        <dbReference type="Proteomes" id="UP000036700"/>
    </source>
</evidence>
<dbReference type="PROSITE" id="PS50110">
    <property type="entry name" value="RESPONSE_REGULATORY"/>
    <property type="match status" value="1"/>
</dbReference>
<dbReference type="KEGG" id="ptx:ABW99_03665"/>
<organism evidence="4 5">
    <name type="scientific">Pandoraea thiooxydans</name>
    <dbReference type="NCBI Taxonomy" id="445709"/>
    <lineage>
        <taxon>Bacteria</taxon>
        <taxon>Pseudomonadati</taxon>
        <taxon>Pseudomonadota</taxon>
        <taxon>Betaproteobacteria</taxon>
        <taxon>Burkholderiales</taxon>
        <taxon>Burkholderiaceae</taxon>
        <taxon>Pandoraea</taxon>
    </lineage>
</organism>
<protein>
    <recommendedName>
        <fullName evidence="3">Response regulatory domain-containing protein</fullName>
    </recommendedName>
</protein>
<feature type="modified residue" description="4-aspartylphosphate" evidence="1">
    <location>
        <position position="65"/>
    </location>
</feature>
<dbReference type="EMBL" id="CP011568">
    <property type="protein sequence ID" value="AKJ67463.1"/>
    <property type="molecule type" value="Genomic_DNA"/>
</dbReference>
<dbReference type="GO" id="GO:0000160">
    <property type="term" value="P:phosphorelay signal transduction system"/>
    <property type="evidence" value="ECO:0007669"/>
    <property type="project" value="InterPro"/>
</dbReference>
<reference evidence="5" key="1">
    <citation type="submission" date="2015-06" db="EMBL/GenBank/DDBJ databases">
        <authorList>
            <person name="Lim Y.L."/>
            <person name="Ee R."/>
            <person name="Yong D."/>
            <person name="How K.Y."/>
            <person name="Yin W.F."/>
            <person name="Chan K.G."/>
        </authorList>
    </citation>
    <scope>NUCLEOTIDE SEQUENCE [LARGE SCALE GENOMIC DNA]</scope>
    <source>
        <strain evidence="5">DSM 25325</strain>
    </source>
</reference>
<evidence type="ECO:0000256" key="2">
    <source>
        <dbReference type="SAM" id="MobiDB-lite"/>
    </source>
</evidence>
<feature type="domain" description="Response regulatory" evidence="3">
    <location>
        <begin position="16"/>
        <end position="143"/>
    </location>
</feature>
<dbReference type="OrthoDB" id="8531995at2"/>
<dbReference type="Gene3D" id="3.40.50.300">
    <property type="entry name" value="P-loop containing nucleotide triphosphate hydrolases"/>
    <property type="match status" value="1"/>
</dbReference>
<dbReference type="InterPro" id="IPR027417">
    <property type="entry name" value="P-loop_NTPase"/>
</dbReference>